<keyword evidence="4" id="KW-0479">Metal-binding</keyword>
<evidence type="ECO:0000256" key="3">
    <source>
        <dbReference type="ARBA" id="ARBA00022618"/>
    </source>
</evidence>
<accession>A0A4R3LFL5</accession>
<reference evidence="12 13" key="1">
    <citation type="submission" date="2019-03" db="EMBL/GenBank/DDBJ databases">
        <title>Genomic Encyclopedia of Type Strains, Phase IV (KMG-IV): sequencing the most valuable type-strain genomes for metagenomic binning, comparative biology and taxonomic classification.</title>
        <authorList>
            <person name="Goeker M."/>
        </authorList>
    </citation>
    <scope>NUCLEOTIDE SEQUENCE [LARGE SCALE GENOMIC DNA]</scope>
    <source>
        <strain evidence="12 13">DSM 21944</strain>
    </source>
</reference>
<keyword evidence="9 10" id="KW-0131">Cell cycle</keyword>
<keyword evidence="13" id="KW-1185">Reference proteome</keyword>
<evidence type="ECO:0000256" key="8">
    <source>
        <dbReference type="ARBA" id="ARBA00023210"/>
    </source>
</evidence>
<keyword evidence="3 10" id="KW-0132">Cell division</keyword>
<keyword evidence="5 10" id="KW-0547">Nucleotide-binding</keyword>
<dbReference type="SUPFAM" id="SSF52540">
    <property type="entry name" value="P-loop containing nucleoside triphosphate hydrolases"/>
    <property type="match status" value="1"/>
</dbReference>
<name>A0A4R3LFL5_9GAMM</name>
<evidence type="ECO:0000256" key="2">
    <source>
        <dbReference type="ARBA" id="ARBA00009638"/>
    </source>
</evidence>
<dbReference type="InterPro" id="IPR030393">
    <property type="entry name" value="G_ENGB_dom"/>
</dbReference>
<evidence type="ECO:0000256" key="7">
    <source>
        <dbReference type="ARBA" id="ARBA00023134"/>
    </source>
</evidence>
<dbReference type="CDD" id="cd01876">
    <property type="entry name" value="YihA_EngB"/>
    <property type="match status" value="1"/>
</dbReference>
<dbReference type="FunFam" id="3.40.50.300:FF:000098">
    <property type="entry name" value="Probable GTP-binding protein EngB"/>
    <property type="match status" value="1"/>
</dbReference>
<comment type="cofactor">
    <cofactor evidence="1">
        <name>Mg(2+)</name>
        <dbReference type="ChEBI" id="CHEBI:18420"/>
    </cofactor>
</comment>
<proteinExistence type="inferred from homology"/>
<dbReference type="OrthoDB" id="9804921at2"/>
<dbReference type="GO" id="GO:0046872">
    <property type="term" value="F:metal ion binding"/>
    <property type="evidence" value="ECO:0007669"/>
    <property type="project" value="UniProtKB-KW"/>
</dbReference>
<gene>
    <name evidence="10" type="primary">engB</name>
    <name evidence="12" type="ORF">EDC25_10780</name>
</gene>
<evidence type="ECO:0000256" key="10">
    <source>
        <dbReference type="HAMAP-Rule" id="MF_00321"/>
    </source>
</evidence>
<evidence type="ECO:0000256" key="9">
    <source>
        <dbReference type="ARBA" id="ARBA00023306"/>
    </source>
</evidence>
<dbReference type="GO" id="GO:0005525">
    <property type="term" value="F:GTP binding"/>
    <property type="evidence" value="ECO:0007669"/>
    <property type="project" value="UniProtKB-UniRule"/>
</dbReference>
<dbReference type="PANTHER" id="PTHR11649:SF13">
    <property type="entry name" value="ENGB-TYPE G DOMAIN-CONTAINING PROTEIN"/>
    <property type="match status" value="1"/>
</dbReference>
<dbReference type="Gene3D" id="3.40.50.300">
    <property type="entry name" value="P-loop containing nucleotide triphosphate hydrolases"/>
    <property type="match status" value="1"/>
</dbReference>
<sequence length="203" mass="22454">MKNPFNRARFALSAPRMGDMGPDVGRELAFVGRSNAGKSSAINALTNIGGLARTSRTPGRTQQLVVFTLDDEHRLVDLPGYGYAQVPMAVREHWGQEMERYFQHRGALVGLVLIMDSRHPLKDSDWQMLEACGQRGLPALCLLTKADKLSRSEQQSSLRQVRAALAEHGQRAAVRLFSATRPMDIDGLRAELAAWLYEGEPPA</sequence>
<comment type="caution">
    <text evidence="12">The sequence shown here is derived from an EMBL/GenBank/DDBJ whole genome shotgun (WGS) entry which is preliminary data.</text>
</comment>
<dbReference type="GO" id="GO:0005829">
    <property type="term" value="C:cytosol"/>
    <property type="evidence" value="ECO:0007669"/>
    <property type="project" value="TreeGrafter"/>
</dbReference>
<evidence type="ECO:0000256" key="5">
    <source>
        <dbReference type="ARBA" id="ARBA00022741"/>
    </source>
</evidence>
<protein>
    <recommendedName>
        <fullName evidence="10">Probable GTP-binding protein EngB</fullName>
    </recommendedName>
</protein>
<dbReference type="AlphaFoldDB" id="A0A4R3LFL5"/>
<feature type="domain" description="EngB-type G" evidence="11">
    <location>
        <begin position="24"/>
        <end position="198"/>
    </location>
</feature>
<dbReference type="PROSITE" id="PS51706">
    <property type="entry name" value="G_ENGB"/>
    <property type="match status" value="1"/>
</dbReference>
<evidence type="ECO:0000313" key="13">
    <source>
        <dbReference type="Proteomes" id="UP000294599"/>
    </source>
</evidence>
<comment type="function">
    <text evidence="10">Necessary for normal cell division and for the maintenance of normal septation.</text>
</comment>
<keyword evidence="8 10" id="KW-0717">Septation</keyword>
<evidence type="ECO:0000256" key="1">
    <source>
        <dbReference type="ARBA" id="ARBA00001946"/>
    </source>
</evidence>
<evidence type="ECO:0000259" key="11">
    <source>
        <dbReference type="PROSITE" id="PS51706"/>
    </source>
</evidence>
<evidence type="ECO:0000256" key="4">
    <source>
        <dbReference type="ARBA" id="ARBA00022723"/>
    </source>
</evidence>
<dbReference type="Proteomes" id="UP000294599">
    <property type="component" value="Unassembled WGS sequence"/>
</dbReference>
<evidence type="ECO:0000313" key="12">
    <source>
        <dbReference type="EMBL" id="TCS98883.1"/>
    </source>
</evidence>
<dbReference type="PANTHER" id="PTHR11649">
    <property type="entry name" value="MSS1/TRME-RELATED GTP-BINDING PROTEIN"/>
    <property type="match status" value="1"/>
</dbReference>
<dbReference type="InterPro" id="IPR019987">
    <property type="entry name" value="GTP-bd_ribosome_bio_YsxC"/>
</dbReference>
<dbReference type="HAMAP" id="MF_00321">
    <property type="entry name" value="GTPase_EngB"/>
    <property type="match status" value="1"/>
</dbReference>
<keyword evidence="6" id="KW-0460">Magnesium</keyword>
<dbReference type="EMBL" id="SMAF01000007">
    <property type="protein sequence ID" value="TCS98883.1"/>
    <property type="molecule type" value="Genomic_DNA"/>
</dbReference>
<dbReference type="InterPro" id="IPR006073">
    <property type="entry name" value="GTP-bd"/>
</dbReference>
<organism evidence="12 13">
    <name type="scientific">Pseudofulvimonas gallinarii</name>
    <dbReference type="NCBI Taxonomy" id="634155"/>
    <lineage>
        <taxon>Bacteria</taxon>
        <taxon>Pseudomonadati</taxon>
        <taxon>Pseudomonadota</taxon>
        <taxon>Gammaproteobacteria</taxon>
        <taxon>Lysobacterales</taxon>
        <taxon>Rhodanobacteraceae</taxon>
        <taxon>Pseudofulvimonas</taxon>
    </lineage>
</organism>
<comment type="similarity">
    <text evidence="2 10">Belongs to the TRAFAC class TrmE-Era-EngA-EngB-Septin-like GTPase superfamily. EngB GTPase family.</text>
</comment>
<dbReference type="NCBIfam" id="TIGR03598">
    <property type="entry name" value="GTPase_YsxC"/>
    <property type="match status" value="1"/>
</dbReference>
<dbReference type="Pfam" id="PF01926">
    <property type="entry name" value="MMR_HSR1"/>
    <property type="match status" value="1"/>
</dbReference>
<evidence type="ECO:0000256" key="6">
    <source>
        <dbReference type="ARBA" id="ARBA00022842"/>
    </source>
</evidence>
<dbReference type="RefSeq" id="WP_132577341.1">
    <property type="nucleotide sequence ID" value="NZ_JBHLWF010000032.1"/>
</dbReference>
<dbReference type="GO" id="GO:0000917">
    <property type="term" value="P:division septum assembly"/>
    <property type="evidence" value="ECO:0007669"/>
    <property type="project" value="UniProtKB-KW"/>
</dbReference>
<dbReference type="InterPro" id="IPR027417">
    <property type="entry name" value="P-loop_NTPase"/>
</dbReference>
<keyword evidence="7 10" id="KW-0342">GTP-binding</keyword>